<dbReference type="InterPro" id="IPR036641">
    <property type="entry name" value="HPT_dom_sf"/>
</dbReference>
<dbReference type="InterPro" id="IPR036097">
    <property type="entry name" value="HisK_dim/P_sf"/>
</dbReference>
<dbReference type="SMART" id="SM00387">
    <property type="entry name" value="HATPase_c"/>
    <property type="match status" value="1"/>
</dbReference>
<dbReference type="SMART" id="SM00260">
    <property type="entry name" value="CheW"/>
    <property type="match status" value="1"/>
</dbReference>
<dbReference type="EC" id="2.7.13.3" evidence="2"/>
<evidence type="ECO:0000256" key="13">
    <source>
        <dbReference type="SAM" id="MobiDB-lite"/>
    </source>
</evidence>
<dbReference type="InterPro" id="IPR002545">
    <property type="entry name" value="CheW-lke_dom"/>
</dbReference>
<dbReference type="Proteomes" id="UP000004728">
    <property type="component" value="Unassembled WGS sequence"/>
</dbReference>
<dbReference type="FunFam" id="3.30.565.10:FF:000016">
    <property type="entry name" value="Chemotaxis protein CheA, putative"/>
    <property type="match status" value="1"/>
</dbReference>
<evidence type="ECO:0000256" key="1">
    <source>
        <dbReference type="ARBA" id="ARBA00000085"/>
    </source>
</evidence>
<evidence type="ECO:0000259" key="16">
    <source>
        <dbReference type="PROSITE" id="PS50894"/>
    </source>
</evidence>
<feature type="compositionally biased region" description="Acidic residues" evidence="13">
    <location>
        <begin position="232"/>
        <end position="244"/>
    </location>
</feature>
<keyword evidence="7" id="KW-0547">Nucleotide-binding</keyword>
<evidence type="ECO:0000256" key="6">
    <source>
        <dbReference type="ARBA" id="ARBA00022679"/>
    </source>
</evidence>
<dbReference type="InterPro" id="IPR005467">
    <property type="entry name" value="His_kinase_dom"/>
</dbReference>
<accession>F1Z3T7</accession>
<dbReference type="Pfam" id="PF01584">
    <property type="entry name" value="CheW"/>
    <property type="match status" value="1"/>
</dbReference>
<dbReference type="PROSITE" id="PS50894">
    <property type="entry name" value="HPT"/>
    <property type="match status" value="1"/>
</dbReference>
<dbReference type="PANTHER" id="PTHR43395:SF10">
    <property type="entry name" value="CHEMOTAXIS PROTEIN CHEA"/>
    <property type="match status" value="1"/>
</dbReference>
<dbReference type="Gene3D" id="1.20.120.160">
    <property type="entry name" value="HPT domain"/>
    <property type="match status" value="1"/>
</dbReference>
<dbReference type="CDD" id="cd00731">
    <property type="entry name" value="CheA_reg"/>
    <property type="match status" value="1"/>
</dbReference>
<dbReference type="InterPro" id="IPR036061">
    <property type="entry name" value="CheW-like_dom_sf"/>
</dbReference>
<dbReference type="OrthoDB" id="9803176at2"/>
<dbReference type="PANTHER" id="PTHR43395">
    <property type="entry name" value="SENSOR HISTIDINE KINASE CHEA"/>
    <property type="match status" value="1"/>
</dbReference>
<evidence type="ECO:0000256" key="9">
    <source>
        <dbReference type="ARBA" id="ARBA00022840"/>
    </source>
</evidence>
<dbReference type="PROSITE" id="PS50851">
    <property type="entry name" value="CHEW"/>
    <property type="match status" value="1"/>
</dbReference>
<protein>
    <recommendedName>
        <fullName evidence="3">Chemotaxis protein CheA</fullName>
        <ecNumber evidence="2">2.7.13.3</ecNumber>
    </recommendedName>
</protein>
<feature type="modified residue" description="Phosphohistidine" evidence="12">
    <location>
        <position position="46"/>
    </location>
</feature>
<proteinExistence type="predicted"/>
<keyword evidence="9" id="KW-0067">ATP-binding</keyword>
<feature type="compositionally biased region" description="Low complexity" evidence="13">
    <location>
        <begin position="246"/>
        <end position="261"/>
    </location>
</feature>
<evidence type="ECO:0000256" key="3">
    <source>
        <dbReference type="ARBA" id="ARBA00021495"/>
    </source>
</evidence>
<dbReference type="InParanoid" id="F1Z3T7"/>
<dbReference type="InterPro" id="IPR004105">
    <property type="entry name" value="CheA-like_dim"/>
</dbReference>
<evidence type="ECO:0000256" key="7">
    <source>
        <dbReference type="ARBA" id="ARBA00022741"/>
    </source>
</evidence>
<dbReference type="RefSeq" id="WP_008068751.1">
    <property type="nucleotide sequence ID" value="NZ_AQWK01000010.1"/>
</dbReference>
<keyword evidence="4" id="KW-0145">Chemotaxis</keyword>
<evidence type="ECO:0000256" key="8">
    <source>
        <dbReference type="ARBA" id="ARBA00022777"/>
    </source>
</evidence>
<evidence type="ECO:0000313" key="18">
    <source>
        <dbReference type="Proteomes" id="UP000004728"/>
    </source>
</evidence>
<dbReference type="GO" id="GO:0000155">
    <property type="term" value="F:phosphorelay sensor kinase activity"/>
    <property type="evidence" value="ECO:0007669"/>
    <property type="project" value="InterPro"/>
</dbReference>
<evidence type="ECO:0000256" key="2">
    <source>
        <dbReference type="ARBA" id="ARBA00012438"/>
    </source>
</evidence>
<evidence type="ECO:0000313" key="17">
    <source>
        <dbReference type="EMBL" id="EGD60739.1"/>
    </source>
</evidence>
<gene>
    <name evidence="17" type="ORF">Y88_1820</name>
</gene>
<sequence>MSGNDPVAAFRVEAADLLEQVEQALLDLSSDPGNRPLVDEVFRGLHTLKGSGAMFGFDALAGFTHHCETAFDRVRKGKATATRRLIEVILSARDHMQALIDAGSDADAALIDAGTGILADLEQAVSEGEGTPAVAPSPGKGWRLTFKLPPGAMANGTNPLPLLDELRDLGQCTITARLDDMPTLDELVPTECYVFWDVELIGDVGREDIEDVFIFVIDDMELAIAPLDTPDEAAPVEDDVEDMPEPAAAASAGRAAKSAPGQESVRVQAERLDELMNRVGELVIAQSRLDQLSAGKGVVDAGTLRAVSEDIQRLSAELRDTTMALRMMPVSNLFARFRRLIHDLAHETGKTIELVTEGEATEVDKTVIERLADPMIHIIRNSCDHGLETGDDRVLAGKSAAGRITLSARQAGGEVLIAITDDGRGINRARVRAKAEAQGLIEPGQTVSDNDLLHTIFAPGFSTAAAITNLSGRGVGMDVVKRSIESLRGTIDIDSVEGSGTTMTLHLPLTLAIIECMLVRVGDGRYAIPLSAVEECLELPASEVPATARRNFLDVRGELVPYLRLRDSFASTHPPDLFQKVVIVGQGRGRVGLVVDQIIGNTQTVIKSLSRFHAGLGSFSGATILGDGTVALILDIASLIAGAQKSQRSLSGRHHDHAGEAA</sequence>
<evidence type="ECO:0000256" key="12">
    <source>
        <dbReference type="PROSITE-ProRule" id="PRU00110"/>
    </source>
</evidence>
<evidence type="ECO:0000259" key="14">
    <source>
        <dbReference type="PROSITE" id="PS50109"/>
    </source>
</evidence>
<comment type="function">
    <text evidence="11">Involved in the transmission of sensory signals from the chemoreceptors to the flagellar motors. CheA is autophosphorylated; it can transfer its phosphate group to either CheB or CheY.</text>
</comment>
<feature type="region of interest" description="Disordered" evidence="13">
    <location>
        <begin position="232"/>
        <end position="262"/>
    </location>
</feature>
<dbReference type="EMBL" id="AEWJ01000013">
    <property type="protein sequence ID" value="EGD60739.1"/>
    <property type="molecule type" value="Genomic_DNA"/>
</dbReference>
<dbReference type="InterPro" id="IPR008207">
    <property type="entry name" value="Sig_transdc_His_kin_Hpt_dom"/>
</dbReference>
<dbReference type="SMART" id="SM01231">
    <property type="entry name" value="H-kinase_dim"/>
    <property type="match status" value="1"/>
</dbReference>
<dbReference type="Gene3D" id="2.30.30.40">
    <property type="entry name" value="SH3 Domains"/>
    <property type="match status" value="1"/>
</dbReference>
<dbReference type="SUPFAM" id="SSF47226">
    <property type="entry name" value="Histidine-containing phosphotransfer domain, HPT domain"/>
    <property type="match status" value="1"/>
</dbReference>
<feature type="domain" description="HPt" evidence="16">
    <location>
        <begin position="1"/>
        <end position="103"/>
    </location>
</feature>
<dbReference type="CDD" id="cd00088">
    <property type="entry name" value="HPT"/>
    <property type="match status" value="1"/>
</dbReference>
<keyword evidence="6" id="KW-0808">Transferase</keyword>
<dbReference type="Pfam" id="PF02895">
    <property type="entry name" value="H-kinase_dim"/>
    <property type="match status" value="1"/>
</dbReference>
<reference evidence="17 18" key="1">
    <citation type="journal article" date="2012" name="J. Bacteriol.">
        <title>Draft Genome Sequence of Novosphingobium nitrogenifigens Y88T.</title>
        <authorList>
            <person name="Strabala T.J."/>
            <person name="Macdonald L."/>
            <person name="Liu V."/>
            <person name="Smit A.M."/>
        </authorList>
    </citation>
    <scope>NUCLEOTIDE SEQUENCE [LARGE SCALE GENOMIC DNA]</scope>
    <source>
        <strain evidence="17 18">DSM 19370</strain>
    </source>
</reference>
<dbReference type="eggNOG" id="COG0643">
    <property type="taxonomic scope" value="Bacteria"/>
</dbReference>
<dbReference type="GO" id="GO:0005524">
    <property type="term" value="F:ATP binding"/>
    <property type="evidence" value="ECO:0007669"/>
    <property type="project" value="UniProtKB-KW"/>
</dbReference>
<dbReference type="InterPro" id="IPR051315">
    <property type="entry name" value="Bact_Chemotaxis_CheA"/>
</dbReference>
<feature type="domain" description="Histidine kinase" evidence="14">
    <location>
        <begin position="307"/>
        <end position="511"/>
    </location>
</feature>
<dbReference type="STRING" id="983920.Y88_1820"/>
<name>F1Z3T7_9SPHN</name>
<evidence type="ECO:0000259" key="15">
    <source>
        <dbReference type="PROSITE" id="PS50851"/>
    </source>
</evidence>
<organism evidence="17 18">
    <name type="scientific">Novosphingobium nitrogenifigens DSM 19370</name>
    <dbReference type="NCBI Taxonomy" id="983920"/>
    <lineage>
        <taxon>Bacteria</taxon>
        <taxon>Pseudomonadati</taxon>
        <taxon>Pseudomonadota</taxon>
        <taxon>Alphaproteobacteria</taxon>
        <taxon>Sphingomonadales</taxon>
        <taxon>Sphingomonadaceae</taxon>
        <taxon>Novosphingobium</taxon>
    </lineage>
</organism>
<dbReference type="Pfam" id="PF01627">
    <property type="entry name" value="Hpt"/>
    <property type="match status" value="1"/>
</dbReference>
<keyword evidence="5 12" id="KW-0597">Phosphoprotein</keyword>
<keyword evidence="18" id="KW-1185">Reference proteome</keyword>
<dbReference type="PROSITE" id="PS50109">
    <property type="entry name" value="HIS_KIN"/>
    <property type="match status" value="1"/>
</dbReference>
<comment type="catalytic activity">
    <reaction evidence="1">
        <text>ATP + protein L-histidine = ADP + protein N-phospho-L-histidine.</text>
        <dbReference type="EC" id="2.7.13.3"/>
    </reaction>
</comment>
<keyword evidence="10" id="KW-0902">Two-component regulatory system</keyword>
<dbReference type="InterPro" id="IPR037006">
    <property type="entry name" value="CheA-like_homodim_sf"/>
</dbReference>
<dbReference type="Gene3D" id="1.10.287.560">
    <property type="entry name" value="Histidine kinase CheA-like, homodimeric domain"/>
    <property type="match status" value="1"/>
</dbReference>
<dbReference type="SMART" id="SM00073">
    <property type="entry name" value="HPT"/>
    <property type="match status" value="1"/>
</dbReference>
<dbReference type="PRINTS" id="PR00344">
    <property type="entry name" value="BCTRLSENSOR"/>
</dbReference>
<dbReference type="HOGENOM" id="CLU_000650_3_6_5"/>
<evidence type="ECO:0000256" key="5">
    <source>
        <dbReference type="ARBA" id="ARBA00022553"/>
    </source>
</evidence>
<dbReference type="AlphaFoldDB" id="F1Z3T7"/>
<dbReference type="InterPro" id="IPR004358">
    <property type="entry name" value="Sig_transdc_His_kin-like_C"/>
</dbReference>
<dbReference type="CDD" id="cd16916">
    <property type="entry name" value="HATPase_CheA-like"/>
    <property type="match status" value="1"/>
</dbReference>
<dbReference type="GO" id="GO:0005737">
    <property type="term" value="C:cytoplasm"/>
    <property type="evidence" value="ECO:0007669"/>
    <property type="project" value="InterPro"/>
</dbReference>
<feature type="domain" description="CheW-like" evidence="15">
    <location>
        <begin position="513"/>
        <end position="645"/>
    </location>
</feature>
<dbReference type="GO" id="GO:0006935">
    <property type="term" value="P:chemotaxis"/>
    <property type="evidence" value="ECO:0007669"/>
    <property type="project" value="UniProtKB-KW"/>
</dbReference>
<evidence type="ECO:0000256" key="4">
    <source>
        <dbReference type="ARBA" id="ARBA00022500"/>
    </source>
</evidence>
<dbReference type="SUPFAM" id="SSF50341">
    <property type="entry name" value="CheW-like"/>
    <property type="match status" value="1"/>
</dbReference>
<evidence type="ECO:0000256" key="11">
    <source>
        <dbReference type="ARBA" id="ARBA00035100"/>
    </source>
</evidence>
<keyword evidence="8 17" id="KW-0418">Kinase</keyword>
<dbReference type="SUPFAM" id="SSF55874">
    <property type="entry name" value="ATPase domain of HSP90 chaperone/DNA topoisomerase II/histidine kinase"/>
    <property type="match status" value="1"/>
</dbReference>
<comment type="caution">
    <text evidence="17">The sequence shown here is derived from an EMBL/GenBank/DDBJ whole genome shotgun (WGS) entry which is preliminary data.</text>
</comment>
<dbReference type="InterPro" id="IPR036890">
    <property type="entry name" value="HATPase_C_sf"/>
</dbReference>
<dbReference type="SUPFAM" id="SSF47384">
    <property type="entry name" value="Homodimeric domain of signal transducing histidine kinase"/>
    <property type="match status" value="1"/>
</dbReference>
<dbReference type="InterPro" id="IPR003594">
    <property type="entry name" value="HATPase_dom"/>
</dbReference>
<dbReference type="Gene3D" id="3.30.565.10">
    <property type="entry name" value="Histidine kinase-like ATPase, C-terminal domain"/>
    <property type="match status" value="1"/>
</dbReference>
<dbReference type="Pfam" id="PF02518">
    <property type="entry name" value="HATPase_c"/>
    <property type="match status" value="1"/>
</dbReference>
<evidence type="ECO:0000256" key="10">
    <source>
        <dbReference type="ARBA" id="ARBA00023012"/>
    </source>
</evidence>